<protein>
    <recommendedName>
        <fullName evidence="6">Solute-binding protein family 5 domain-containing protein</fullName>
    </recommendedName>
</protein>
<dbReference type="HOGENOM" id="CLU_017028_7_2_11"/>
<evidence type="ECO:0000256" key="2">
    <source>
        <dbReference type="ARBA" id="ARBA00005695"/>
    </source>
</evidence>
<evidence type="ECO:0000313" key="8">
    <source>
        <dbReference type="Proteomes" id="UP000000657"/>
    </source>
</evidence>
<dbReference type="InterPro" id="IPR000914">
    <property type="entry name" value="SBP_5_dom"/>
</dbReference>
<dbReference type="STRING" id="326424.FRAAL6183"/>
<reference evidence="7 8" key="1">
    <citation type="journal article" date="2007" name="Genome Res.">
        <title>Genome characteristics of facultatively symbiotic Frankia sp. strains reflect host range and host plant biogeography.</title>
        <authorList>
            <person name="Normand P."/>
            <person name="Lapierre P."/>
            <person name="Tisa L.S."/>
            <person name="Gogarten J.P."/>
            <person name="Alloisio N."/>
            <person name="Bagnarol E."/>
            <person name="Bassi C.A."/>
            <person name="Berry A.M."/>
            <person name="Bickhart D.M."/>
            <person name="Choisne N."/>
            <person name="Couloux A."/>
            <person name="Cournoyer B."/>
            <person name="Cruveiller S."/>
            <person name="Daubin V."/>
            <person name="Demange N."/>
            <person name="Francino M.P."/>
            <person name="Goltsman E."/>
            <person name="Huang Y."/>
            <person name="Kopp O.R."/>
            <person name="Labarre L."/>
            <person name="Lapidus A."/>
            <person name="Lavire C."/>
            <person name="Marechal J."/>
            <person name="Martinez M."/>
            <person name="Mastronunzio J.E."/>
            <person name="Mullin B.C."/>
            <person name="Niemann J."/>
            <person name="Pujic P."/>
            <person name="Rawnsley T."/>
            <person name="Rouy Z."/>
            <person name="Schenowitz C."/>
            <person name="Sellstedt A."/>
            <person name="Tavares F."/>
            <person name="Tomkins J.P."/>
            <person name="Vallenet D."/>
            <person name="Valverde C."/>
            <person name="Wall L.G."/>
            <person name="Wang Y."/>
            <person name="Medigue C."/>
            <person name="Benson D.R."/>
        </authorList>
    </citation>
    <scope>NUCLEOTIDE SEQUENCE [LARGE SCALE GENOMIC DNA]</scope>
    <source>
        <strain evidence="8">DSM 45986 / CECT 9034 / ACN14a</strain>
    </source>
</reference>
<sequence>MRVRLASPRGDRPGAAVADSGGHRRLARAASATVAGGLALTLAACAGSSSSSSSSSSGSSGNTDSLTEAVAALPTAFAYDAGAFTYEGFEFQINTQAQLVRNPTVTADRPNGSPMQNFFKFEGELAKSYDVSPDKLTYTFHLREGVKSVAGHELTADDVLYSYERKWNSTSVAPFISKPAIYDPAKQFKKVDAHTVSITIDRPGDGFTLLSLLANVSGDIFDSTLLKEHATKDDPYAVKWSAKNGNYGFGAYTLDKFTPGQSLVLKANPNYWEGEPAIKTITQKVVTNPGTRTNLLQNGDADIAVQLRPSDVVSMAKDSKLKTFNVDSIEYLDTFINTTRAPFTNPLVRQALSYAIPYQKIIDDVFMGRGDPMKGFINPHYPNYTTDGLRQGAYDPAKAKALLAQAGVKSVNAKILVENSIPALEQAAVQIQSAAADAGFTFTVDKQTATAVSDQKENKSFDIQLTLNKAISQSPPYELLLSLTKGSPLNTSNWSDDAYYAAVEKGNQAGDPLLPEAGKYWNQAQQIWQNGQPEIPIAFDQPNVVFRSNVDGYVYRSEGAIDFAHLSKSQ</sequence>
<accession>Q0RCL8</accession>
<dbReference type="OrthoDB" id="9046151at2"/>
<evidence type="ECO:0000256" key="5">
    <source>
        <dbReference type="SAM" id="MobiDB-lite"/>
    </source>
</evidence>
<evidence type="ECO:0000256" key="3">
    <source>
        <dbReference type="ARBA" id="ARBA00022448"/>
    </source>
</evidence>
<dbReference type="KEGG" id="fal:FRAAL6183"/>
<dbReference type="RefSeq" id="WP_011607233.1">
    <property type="nucleotide sequence ID" value="NC_008278.1"/>
</dbReference>
<dbReference type="GO" id="GO:1904680">
    <property type="term" value="F:peptide transmembrane transporter activity"/>
    <property type="evidence" value="ECO:0007669"/>
    <property type="project" value="TreeGrafter"/>
</dbReference>
<dbReference type="CDD" id="cd08512">
    <property type="entry name" value="PBP2_NikA_DppA_OppA_like_7"/>
    <property type="match status" value="1"/>
</dbReference>
<comment type="similarity">
    <text evidence="2">Belongs to the bacterial solute-binding protein 5 family.</text>
</comment>
<keyword evidence="3" id="KW-0813">Transport</keyword>
<dbReference type="eggNOG" id="COG0747">
    <property type="taxonomic scope" value="Bacteria"/>
</dbReference>
<dbReference type="Proteomes" id="UP000000657">
    <property type="component" value="Chromosome"/>
</dbReference>
<dbReference type="SUPFAM" id="SSF53850">
    <property type="entry name" value="Periplasmic binding protein-like II"/>
    <property type="match status" value="1"/>
</dbReference>
<dbReference type="Gene3D" id="3.40.190.10">
    <property type="entry name" value="Periplasmic binding protein-like II"/>
    <property type="match status" value="1"/>
</dbReference>
<name>Q0RCL8_FRAAA</name>
<organism evidence="7 8">
    <name type="scientific">Frankia alni (strain DSM 45986 / CECT 9034 / ACN14a)</name>
    <dbReference type="NCBI Taxonomy" id="326424"/>
    <lineage>
        <taxon>Bacteria</taxon>
        <taxon>Bacillati</taxon>
        <taxon>Actinomycetota</taxon>
        <taxon>Actinomycetes</taxon>
        <taxon>Frankiales</taxon>
        <taxon>Frankiaceae</taxon>
        <taxon>Frankia</taxon>
    </lineage>
</organism>
<dbReference type="PANTHER" id="PTHR30290:SF10">
    <property type="entry name" value="PERIPLASMIC OLIGOPEPTIDE-BINDING PROTEIN-RELATED"/>
    <property type="match status" value="1"/>
</dbReference>
<dbReference type="PANTHER" id="PTHR30290">
    <property type="entry name" value="PERIPLASMIC BINDING COMPONENT OF ABC TRANSPORTER"/>
    <property type="match status" value="1"/>
</dbReference>
<feature type="domain" description="Solute-binding protein family 5" evidence="6">
    <location>
        <begin position="121"/>
        <end position="483"/>
    </location>
</feature>
<feature type="region of interest" description="Disordered" evidence="5">
    <location>
        <begin position="1"/>
        <end position="21"/>
    </location>
</feature>
<dbReference type="GO" id="GO:0030313">
    <property type="term" value="C:cell envelope"/>
    <property type="evidence" value="ECO:0007669"/>
    <property type="project" value="UniProtKB-SubCell"/>
</dbReference>
<dbReference type="Gene3D" id="3.90.76.10">
    <property type="entry name" value="Dipeptide-binding Protein, Domain 1"/>
    <property type="match status" value="1"/>
</dbReference>
<keyword evidence="4" id="KW-0732">Signal</keyword>
<dbReference type="InterPro" id="IPR039424">
    <property type="entry name" value="SBP_5"/>
</dbReference>
<dbReference type="EMBL" id="CT573213">
    <property type="protein sequence ID" value="CAJ64806.1"/>
    <property type="molecule type" value="Genomic_DNA"/>
</dbReference>
<gene>
    <name evidence="7" type="ordered locus">FRAAL6183</name>
</gene>
<dbReference type="Pfam" id="PF00496">
    <property type="entry name" value="SBP_bac_5"/>
    <property type="match status" value="1"/>
</dbReference>
<evidence type="ECO:0000256" key="4">
    <source>
        <dbReference type="ARBA" id="ARBA00022729"/>
    </source>
</evidence>
<dbReference type="AlphaFoldDB" id="Q0RCL8"/>
<evidence type="ECO:0000259" key="6">
    <source>
        <dbReference type="Pfam" id="PF00496"/>
    </source>
</evidence>
<proteinExistence type="inferred from homology"/>
<keyword evidence="8" id="KW-1185">Reference proteome</keyword>
<evidence type="ECO:0000313" key="7">
    <source>
        <dbReference type="EMBL" id="CAJ64806.1"/>
    </source>
</evidence>
<comment type="subcellular location">
    <subcellularLocation>
        <location evidence="1">Cell envelope</location>
    </subcellularLocation>
</comment>
<dbReference type="Gene3D" id="3.10.105.10">
    <property type="entry name" value="Dipeptide-binding Protein, Domain 3"/>
    <property type="match status" value="1"/>
</dbReference>
<dbReference type="GO" id="GO:0015833">
    <property type="term" value="P:peptide transport"/>
    <property type="evidence" value="ECO:0007669"/>
    <property type="project" value="TreeGrafter"/>
</dbReference>
<evidence type="ECO:0000256" key="1">
    <source>
        <dbReference type="ARBA" id="ARBA00004196"/>
    </source>
</evidence>